<dbReference type="Gene3D" id="1.20.1280.50">
    <property type="match status" value="1"/>
</dbReference>
<dbReference type="NCBIfam" id="TIGR01640">
    <property type="entry name" value="F_box_assoc_1"/>
    <property type="match status" value="1"/>
</dbReference>
<dbReference type="InterPro" id="IPR001810">
    <property type="entry name" value="F-box_dom"/>
</dbReference>
<dbReference type="InterPro" id="IPR013187">
    <property type="entry name" value="F-box-assoc_dom_typ3"/>
</dbReference>
<organism evidence="2 3">
    <name type="scientific">Vitis vinifera</name>
    <name type="common">Grape</name>
    <dbReference type="NCBI Taxonomy" id="29760"/>
    <lineage>
        <taxon>Eukaryota</taxon>
        <taxon>Viridiplantae</taxon>
        <taxon>Streptophyta</taxon>
        <taxon>Embryophyta</taxon>
        <taxon>Tracheophyta</taxon>
        <taxon>Spermatophyta</taxon>
        <taxon>Magnoliopsida</taxon>
        <taxon>eudicotyledons</taxon>
        <taxon>Gunneridae</taxon>
        <taxon>Pentapetalae</taxon>
        <taxon>rosids</taxon>
        <taxon>Vitales</taxon>
        <taxon>Vitaceae</taxon>
        <taxon>Viteae</taxon>
        <taxon>Vitis</taxon>
    </lineage>
</organism>
<dbReference type="Proteomes" id="UP000288805">
    <property type="component" value="Unassembled WGS sequence"/>
</dbReference>
<sequence>MDDFGSKLIRVTQNDNVFEVEDILTNILSRLPVKSLLICKSVSKYWRDLICSPSFMHSHLVQSREKSSYAFYPSYPSSDDNIPLLTKTERKTTRSFLDCDGFYLKRMVCSFNGLICCIYFHGPIFYEWIKDSSTFDIHICNPATREVLLLPPTPTSEPKIGVSFGPTINEYKVFQFCHRKEQLYECKVYSSIVGSWKSMGTVPHTPYSSSNHVCINETVFWFSLSIIDGRVVGHILAVDREENFSIIRIPKEETMRPFLVNIEGCLCLVARRGLGRLDIWALQDSKESVWVKKWSDNIPRHFKIEHLCYVTVQKNEILFANWVRSVIYNMETRTWRGCNWEHGREDMFSLPMAYTESLLPCKHRNVN</sequence>
<feature type="domain" description="F-box" evidence="1">
    <location>
        <begin position="21"/>
        <end position="59"/>
    </location>
</feature>
<dbReference type="EMBL" id="QGNW01001540">
    <property type="protein sequence ID" value="RVW37335.1"/>
    <property type="molecule type" value="Genomic_DNA"/>
</dbReference>
<dbReference type="Pfam" id="PF00646">
    <property type="entry name" value="F-box"/>
    <property type="match status" value="1"/>
</dbReference>
<dbReference type="Pfam" id="PF08268">
    <property type="entry name" value="FBA_3"/>
    <property type="match status" value="1"/>
</dbReference>
<dbReference type="PANTHER" id="PTHR31672">
    <property type="entry name" value="BNACNNG10540D PROTEIN"/>
    <property type="match status" value="1"/>
</dbReference>
<dbReference type="AlphaFoldDB" id="A0A438DPD2"/>
<evidence type="ECO:0000259" key="1">
    <source>
        <dbReference type="SMART" id="SM00256"/>
    </source>
</evidence>
<dbReference type="InterPro" id="IPR050796">
    <property type="entry name" value="SCF_F-box_component"/>
</dbReference>
<name>A0A438DPD2_VITVI</name>
<dbReference type="SUPFAM" id="SSF81383">
    <property type="entry name" value="F-box domain"/>
    <property type="match status" value="1"/>
</dbReference>
<dbReference type="InterPro" id="IPR036047">
    <property type="entry name" value="F-box-like_dom_sf"/>
</dbReference>
<evidence type="ECO:0000313" key="2">
    <source>
        <dbReference type="EMBL" id="RVW37335.1"/>
    </source>
</evidence>
<accession>A0A438DPD2</accession>
<dbReference type="SMART" id="SM00256">
    <property type="entry name" value="FBOX"/>
    <property type="match status" value="1"/>
</dbReference>
<dbReference type="KEGG" id="vvi:109121753"/>
<evidence type="ECO:0000313" key="3">
    <source>
        <dbReference type="Proteomes" id="UP000288805"/>
    </source>
</evidence>
<dbReference type="OrthoDB" id="1177626at2759"/>
<dbReference type="PANTHER" id="PTHR31672:SF13">
    <property type="entry name" value="F-BOX PROTEIN CPR30-LIKE"/>
    <property type="match status" value="1"/>
</dbReference>
<reference evidence="2 3" key="1">
    <citation type="journal article" date="2018" name="PLoS Genet.">
        <title>Population sequencing reveals clonal diversity and ancestral inbreeding in the grapevine cultivar Chardonnay.</title>
        <authorList>
            <person name="Roach M.J."/>
            <person name="Johnson D.L."/>
            <person name="Bohlmann J."/>
            <person name="van Vuuren H.J."/>
            <person name="Jones S.J."/>
            <person name="Pretorius I.S."/>
            <person name="Schmidt S.A."/>
            <person name="Borneman A.R."/>
        </authorList>
    </citation>
    <scope>NUCLEOTIDE SEQUENCE [LARGE SCALE GENOMIC DNA]</scope>
    <source>
        <strain evidence="3">cv. Chardonnay</strain>
        <tissue evidence="2">Leaf</tissue>
    </source>
</reference>
<dbReference type="InterPro" id="IPR017451">
    <property type="entry name" value="F-box-assoc_interact_dom"/>
</dbReference>
<comment type="caution">
    <text evidence="2">The sequence shown here is derived from an EMBL/GenBank/DDBJ whole genome shotgun (WGS) entry which is preliminary data.</text>
</comment>
<gene>
    <name evidence="2" type="primary">VvCHDh000796_2</name>
    <name evidence="2" type="ORF">CK203_087742</name>
</gene>
<protein>
    <submittedName>
        <fullName evidence="2">Putative F-box protein</fullName>
    </submittedName>
</protein>
<dbReference type="SMR" id="A0A438DPD2"/>
<proteinExistence type="predicted"/>